<dbReference type="AlphaFoldDB" id="J3VHP0"/>
<evidence type="ECO:0000313" key="1">
    <source>
        <dbReference type="EMBL" id="AFP79353.1"/>
    </source>
</evidence>
<dbReference type="HOGENOM" id="CLU_3186034_0_0_14"/>
<sequence length="46" mass="5673">MRRHKTQSFEYLKNKWGSSNKRAIEVIQRTMDNIEKLFTFLRIYGH</sequence>
<proteinExistence type="predicted"/>
<evidence type="ECO:0000313" key="2">
    <source>
        <dbReference type="Proteomes" id="UP000003940"/>
    </source>
</evidence>
<dbReference type="Proteomes" id="UP000003940">
    <property type="component" value="Chromosome"/>
</dbReference>
<organism evidence="1 2">
    <name type="scientific">Mycoplasmoides gallisepticum WI01_2001.043-13-2P</name>
    <dbReference type="NCBI Taxonomy" id="1159201"/>
    <lineage>
        <taxon>Bacteria</taxon>
        <taxon>Bacillati</taxon>
        <taxon>Mycoplasmatota</taxon>
        <taxon>Mycoplasmoidales</taxon>
        <taxon>Mycoplasmoidaceae</taxon>
        <taxon>Mycoplasmoides</taxon>
    </lineage>
</organism>
<dbReference type="EMBL" id="CP003510">
    <property type="protein sequence ID" value="AFP79353.1"/>
    <property type="molecule type" value="Genomic_DNA"/>
</dbReference>
<protein>
    <submittedName>
        <fullName evidence="1">Putative transposase domain protein</fullName>
    </submittedName>
</protein>
<dbReference type="KEGG" id="mgw:HFMG01WIA_1612"/>
<accession>J3VHP0</accession>
<gene>
    <name evidence="1" type="ORF">HFMG01WIA_1612</name>
</gene>
<name>J3VHP0_MYCGL</name>
<reference evidence="1 2" key="1">
    <citation type="journal article" date="2012" name="Microbiology">
        <title>Extensive variation in surface lipoprotein gene content and genomic changes associated with virulence during evolution of a novel North American house finch epizootic strain of Mycoplasma gallisepticum.</title>
        <authorList>
            <person name="Tulman E.R."/>
            <person name="Liao X."/>
            <person name="Szczepanek S.M."/>
            <person name="Ley D.H."/>
            <person name="Kutish G.F."/>
            <person name="Geary S.J."/>
        </authorList>
    </citation>
    <scope>NUCLEOTIDE SEQUENCE [LARGE SCALE GENOMIC DNA]</scope>
    <source>
        <strain evidence="2">House finch-associated</strain>
    </source>
</reference>